<dbReference type="InterPro" id="IPR050417">
    <property type="entry name" value="Sugar_Epim/Isomerase"/>
</dbReference>
<evidence type="ECO:0000256" key="3">
    <source>
        <dbReference type="SAM" id="MobiDB-lite"/>
    </source>
</evidence>
<dbReference type="EMBL" id="CP110615">
    <property type="protein sequence ID" value="UZJ24215.1"/>
    <property type="molecule type" value="Genomic_DNA"/>
</dbReference>
<evidence type="ECO:0000256" key="2">
    <source>
        <dbReference type="PIRNR" id="PIRNR006241"/>
    </source>
</evidence>
<dbReference type="Pfam" id="PF01261">
    <property type="entry name" value="AP_endonuc_2"/>
    <property type="match status" value="1"/>
</dbReference>
<feature type="region of interest" description="Disordered" evidence="3">
    <location>
        <begin position="258"/>
        <end position="286"/>
    </location>
</feature>
<dbReference type="PANTHER" id="PTHR43489">
    <property type="entry name" value="ISOMERASE"/>
    <property type="match status" value="1"/>
</dbReference>
<dbReference type="PANTHER" id="PTHR43489:SF6">
    <property type="entry name" value="HYDROXYPYRUVATE ISOMERASE-RELATED"/>
    <property type="match status" value="1"/>
</dbReference>
<keyword evidence="1 2" id="KW-0413">Isomerase</keyword>
<evidence type="ECO:0000256" key="1">
    <source>
        <dbReference type="ARBA" id="ARBA00023235"/>
    </source>
</evidence>
<evidence type="ECO:0000259" key="4">
    <source>
        <dbReference type="Pfam" id="PF01261"/>
    </source>
</evidence>
<gene>
    <name evidence="5" type="ORF">RHODO2019_13770</name>
</gene>
<organism evidence="5 6">
    <name type="scientific">Rhodococcus antarcticus</name>
    <dbReference type="NCBI Taxonomy" id="2987751"/>
    <lineage>
        <taxon>Bacteria</taxon>
        <taxon>Bacillati</taxon>
        <taxon>Actinomycetota</taxon>
        <taxon>Actinomycetes</taxon>
        <taxon>Mycobacteriales</taxon>
        <taxon>Nocardiaceae</taxon>
        <taxon>Rhodococcus</taxon>
    </lineage>
</organism>
<protein>
    <submittedName>
        <fullName evidence="5">TIM barrel protein</fullName>
    </submittedName>
</protein>
<dbReference type="Gene3D" id="3.20.20.150">
    <property type="entry name" value="Divalent-metal-dependent TIM barrel enzymes"/>
    <property type="match status" value="1"/>
</dbReference>
<comment type="similarity">
    <text evidence="2">Belongs to the hyi family.</text>
</comment>
<proteinExistence type="inferred from homology"/>
<feature type="domain" description="Xylose isomerase-like TIM barrel" evidence="4">
    <location>
        <begin position="25"/>
        <end position="262"/>
    </location>
</feature>
<accession>A0ABY6NXW9</accession>
<evidence type="ECO:0000313" key="5">
    <source>
        <dbReference type="EMBL" id="UZJ24215.1"/>
    </source>
</evidence>
<evidence type="ECO:0000313" key="6">
    <source>
        <dbReference type="Proteomes" id="UP001164965"/>
    </source>
</evidence>
<dbReference type="InterPro" id="IPR013022">
    <property type="entry name" value="Xyl_isomerase-like_TIM-brl"/>
</dbReference>
<sequence length="286" mass="30188">MSHTLRYEVNCSILFTELPLLERPAAARGAGFDAIELWWPFATAVPTDAEADALVRAVTDAGVALVGLNFFAGDMPGGDRGLMSWPGRELEVRENIAATLELGARLGCRTYNALYGNRIEGVAPQEQDELATANLTLAASSAAASGGSTVLVEPVSGAPRYPLLTAADALRVIDRVGADNLALLADLYHLAVNGDDVDAVIAEHVDRIAHVQVADSPGRGEPGSGHLELDRQLGDLQAAGYAGWVGLEYKPTGSTEDSFAFLDHERRASHATQARTPSEQSRSTGA</sequence>
<dbReference type="InterPro" id="IPR026040">
    <property type="entry name" value="HyI-like"/>
</dbReference>
<dbReference type="RefSeq" id="WP_265382322.1">
    <property type="nucleotide sequence ID" value="NZ_CP110615.1"/>
</dbReference>
<keyword evidence="6" id="KW-1185">Reference proteome</keyword>
<dbReference type="Proteomes" id="UP001164965">
    <property type="component" value="Chromosome"/>
</dbReference>
<name>A0ABY6NXW9_9NOCA</name>
<dbReference type="SUPFAM" id="SSF51658">
    <property type="entry name" value="Xylose isomerase-like"/>
    <property type="match status" value="1"/>
</dbReference>
<reference evidence="5" key="1">
    <citation type="submission" date="2022-10" db="EMBL/GenBank/DDBJ databases">
        <title>Rhodococcus sp.75.</title>
        <authorList>
            <person name="Sun M."/>
        </authorList>
    </citation>
    <scope>NUCLEOTIDE SEQUENCE</scope>
    <source>
        <strain evidence="5">75</strain>
    </source>
</reference>
<feature type="compositionally biased region" description="Polar residues" evidence="3">
    <location>
        <begin position="270"/>
        <end position="286"/>
    </location>
</feature>
<dbReference type="PIRSF" id="PIRSF006241">
    <property type="entry name" value="HyI"/>
    <property type="match status" value="1"/>
</dbReference>
<dbReference type="InterPro" id="IPR036237">
    <property type="entry name" value="Xyl_isomerase-like_sf"/>
</dbReference>